<proteinExistence type="predicted"/>
<comment type="caution">
    <text evidence="2">The sequence shown here is derived from an EMBL/GenBank/DDBJ whole genome shotgun (WGS) entry which is preliminary data.</text>
</comment>
<evidence type="ECO:0000256" key="1">
    <source>
        <dbReference type="SAM" id="Phobius"/>
    </source>
</evidence>
<reference evidence="3" key="1">
    <citation type="journal article" date="2019" name="Int. J. Syst. Evol. Microbiol.">
        <title>The Global Catalogue of Microorganisms (GCM) 10K type strain sequencing project: providing services to taxonomists for standard genome sequencing and annotation.</title>
        <authorList>
            <consortium name="The Broad Institute Genomics Platform"/>
            <consortium name="The Broad Institute Genome Sequencing Center for Infectious Disease"/>
            <person name="Wu L."/>
            <person name="Ma J."/>
        </authorList>
    </citation>
    <scope>NUCLEOTIDE SEQUENCE [LARGE SCALE GENOMIC DNA]</scope>
    <source>
        <strain evidence="3">ZS-22-S1</strain>
    </source>
</reference>
<evidence type="ECO:0000313" key="3">
    <source>
        <dbReference type="Proteomes" id="UP001595859"/>
    </source>
</evidence>
<keyword evidence="1" id="KW-1133">Transmembrane helix</keyword>
<feature type="transmembrane region" description="Helical" evidence="1">
    <location>
        <begin position="25"/>
        <end position="43"/>
    </location>
</feature>
<sequence>MTAATDELVAPPPTEPGRLNQPWRVFVALAELVVAGVAVWFAFDFWPRGIAKIVERYPGGIVLESTRWIGSWMALAILLGTVAAVLVVDAVRQVALAVRARPKRGGR</sequence>
<dbReference type="EMBL" id="JBHSIS010000003">
    <property type="protein sequence ID" value="MFC4853091.1"/>
    <property type="molecule type" value="Genomic_DNA"/>
</dbReference>
<keyword evidence="3" id="KW-1185">Reference proteome</keyword>
<keyword evidence="1" id="KW-0472">Membrane</keyword>
<organism evidence="2 3">
    <name type="scientific">Actinophytocola glycyrrhizae</name>
    <dbReference type="NCBI Taxonomy" id="2044873"/>
    <lineage>
        <taxon>Bacteria</taxon>
        <taxon>Bacillati</taxon>
        <taxon>Actinomycetota</taxon>
        <taxon>Actinomycetes</taxon>
        <taxon>Pseudonocardiales</taxon>
        <taxon>Pseudonocardiaceae</taxon>
    </lineage>
</organism>
<evidence type="ECO:0000313" key="2">
    <source>
        <dbReference type="EMBL" id="MFC4853091.1"/>
    </source>
</evidence>
<feature type="transmembrane region" description="Helical" evidence="1">
    <location>
        <begin position="69"/>
        <end position="91"/>
    </location>
</feature>
<name>A0ABV9RX78_9PSEU</name>
<dbReference type="RefSeq" id="WP_378055073.1">
    <property type="nucleotide sequence ID" value="NZ_JBHSIS010000003.1"/>
</dbReference>
<accession>A0ABV9RX78</accession>
<protein>
    <submittedName>
        <fullName evidence="2">Uncharacterized protein</fullName>
    </submittedName>
</protein>
<keyword evidence="1" id="KW-0812">Transmembrane</keyword>
<dbReference type="Proteomes" id="UP001595859">
    <property type="component" value="Unassembled WGS sequence"/>
</dbReference>
<gene>
    <name evidence="2" type="ORF">ACFPCV_06225</name>
</gene>